<organism evidence="1 2">
    <name type="scientific">Bradyrhizobium japonicum</name>
    <dbReference type="NCBI Taxonomy" id="375"/>
    <lineage>
        <taxon>Bacteria</taxon>
        <taxon>Pseudomonadati</taxon>
        <taxon>Pseudomonadota</taxon>
        <taxon>Alphaproteobacteria</taxon>
        <taxon>Hyphomicrobiales</taxon>
        <taxon>Nitrobacteraceae</taxon>
        <taxon>Bradyrhizobium</taxon>
    </lineage>
</organism>
<evidence type="ECO:0000313" key="1">
    <source>
        <dbReference type="EMBL" id="OSJ32532.1"/>
    </source>
</evidence>
<dbReference type="RefSeq" id="WP_085401146.1">
    <property type="nucleotide sequence ID" value="NZ_NAFL01000248.1"/>
</dbReference>
<protein>
    <submittedName>
        <fullName evidence="1">Uncharacterized protein</fullName>
    </submittedName>
</protein>
<dbReference type="Proteomes" id="UP000193335">
    <property type="component" value="Unassembled WGS sequence"/>
</dbReference>
<dbReference type="AlphaFoldDB" id="A0A1Y2JNT5"/>
<accession>A0A1Y2JNT5</accession>
<evidence type="ECO:0000313" key="2">
    <source>
        <dbReference type="Proteomes" id="UP000193335"/>
    </source>
</evidence>
<comment type="caution">
    <text evidence="1">The sequence shown here is derived from an EMBL/GenBank/DDBJ whole genome shotgun (WGS) entry which is preliminary data.</text>
</comment>
<dbReference type="EMBL" id="NAFL01000248">
    <property type="protein sequence ID" value="OSJ32532.1"/>
    <property type="molecule type" value="Genomic_DNA"/>
</dbReference>
<sequence length="162" mass="17367">MKPIKFSLNADLDAAIAAAIDAELNDVNGKAIAFTVYAPMMVVDAAQRAERYLADHGVPVSDRGGAKVSYRPAGPTANSYKYGAVSTEIRLRRKSGSAPVWYLDEVERVTVYPRNPSRLAVEISDATMFSLVKRTLAAFGRDVVPRELLAPADDVALAGLAA</sequence>
<name>A0A1Y2JNT5_BRAJP</name>
<proteinExistence type="predicted"/>
<gene>
    <name evidence="1" type="ORF">BSZ19_18440</name>
</gene>
<reference evidence="1 2" key="1">
    <citation type="submission" date="2017-03" db="EMBL/GenBank/DDBJ databases">
        <title>Whole genome sequences of fourteen strains of Bradyrhizobium canariense and one strain of Bradyrhizobium japonicum isolated from Lupinus (Papilionoideae: Genisteae) species in Algeria.</title>
        <authorList>
            <person name="Crovadore J."/>
            <person name="Chekireb D."/>
            <person name="Brachmann A."/>
            <person name="Chablais R."/>
            <person name="Cochard B."/>
            <person name="Lefort F."/>
        </authorList>
    </citation>
    <scope>NUCLEOTIDE SEQUENCE [LARGE SCALE GENOMIC DNA]</scope>
    <source>
        <strain evidence="1 2">UBMA197</strain>
    </source>
</reference>